<dbReference type="InterPro" id="IPR046347">
    <property type="entry name" value="bZIP_sf"/>
</dbReference>
<feature type="region of interest" description="Disordered" evidence="6">
    <location>
        <begin position="23"/>
        <end position="76"/>
    </location>
</feature>
<comment type="caution">
    <text evidence="9">The sequence shown here is derived from an EMBL/GenBank/DDBJ whole genome shotgun (WGS) entry which is preliminary data.</text>
</comment>
<dbReference type="InterPro" id="IPR049326">
    <property type="entry name" value="Rhodopsin_dom_fungi"/>
</dbReference>
<evidence type="ECO:0000256" key="5">
    <source>
        <dbReference type="ARBA" id="ARBA00038359"/>
    </source>
</evidence>
<dbReference type="Gene3D" id="3.30.160.60">
    <property type="entry name" value="Classic Zinc Finger"/>
    <property type="match status" value="1"/>
</dbReference>
<feature type="transmembrane region" description="Helical" evidence="7">
    <location>
        <begin position="363"/>
        <end position="387"/>
    </location>
</feature>
<feature type="transmembrane region" description="Helical" evidence="7">
    <location>
        <begin position="198"/>
        <end position="219"/>
    </location>
</feature>
<evidence type="ECO:0000313" key="10">
    <source>
        <dbReference type="Proteomes" id="UP000758155"/>
    </source>
</evidence>
<keyword evidence="3 7" id="KW-1133">Transmembrane helix</keyword>
<feature type="transmembrane region" description="Helical" evidence="7">
    <location>
        <begin position="135"/>
        <end position="156"/>
    </location>
</feature>
<dbReference type="PROSITE" id="PS00036">
    <property type="entry name" value="BZIP_BASIC"/>
    <property type="match status" value="1"/>
</dbReference>
<dbReference type="OrthoDB" id="3934549at2759"/>
<keyword evidence="2 7" id="KW-0812">Transmembrane</keyword>
<protein>
    <recommendedName>
        <fullName evidence="8">BZIP domain-containing protein</fullName>
    </recommendedName>
</protein>
<feature type="transmembrane region" description="Helical" evidence="7">
    <location>
        <begin position="288"/>
        <end position="311"/>
    </location>
</feature>
<organism evidence="9 10">
    <name type="scientific">Didymella heteroderae</name>
    <dbReference type="NCBI Taxonomy" id="1769908"/>
    <lineage>
        <taxon>Eukaryota</taxon>
        <taxon>Fungi</taxon>
        <taxon>Dikarya</taxon>
        <taxon>Ascomycota</taxon>
        <taxon>Pezizomycotina</taxon>
        <taxon>Dothideomycetes</taxon>
        <taxon>Pleosporomycetidae</taxon>
        <taxon>Pleosporales</taxon>
        <taxon>Pleosporineae</taxon>
        <taxon>Didymellaceae</taxon>
        <taxon>Didymella</taxon>
    </lineage>
</organism>
<proteinExistence type="inferred from homology"/>
<reference evidence="9" key="1">
    <citation type="submission" date="2019-04" db="EMBL/GenBank/DDBJ databases">
        <title>Sequencing of skin fungus with MAO and IRED activity.</title>
        <authorList>
            <person name="Marsaioli A.J."/>
            <person name="Bonatto J.M.C."/>
            <person name="Reis Junior O."/>
        </authorList>
    </citation>
    <scope>NUCLEOTIDE SEQUENCE</scope>
    <source>
        <strain evidence="9">28M1</strain>
    </source>
</reference>
<feature type="transmembrane region" description="Helical" evidence="7">
    <location>
        <begin position="323"/>
        <end position="343"/>
    </location>
</feature>
<dbReference type="GO" id="GO:0003700">
    <property type="term" value="F:DNA-binding transcription factor activity"/>
    <property type="evidence" value="ECO:0007669"/>
    <property type="project" value="InterPro"/>
</dbReference>
<feature type="compositionally biased region" description="Polar residues" evidence="6">
    <location>
        <begin position="23"/>
        <end position="61"/>
    </location>
</feature>
<dbReference type="Pfam" id="PF20684">
    <property type="entry name" value="Fung_rhodopsin"/>
    <property type="match status" value="1"/>
</dbReference>
<keyword evidence="10" id="KW-1185">Reference proteome</keyword>
<evidence type="ECO:0000256" key="1">
    <source>
        <dbReference type="ARBA" id="ARBA00004141"/>
    </source>
</evidence>
<evidence type="ECO:0000256" key="3">
    <source>
        <dbReference type="ARBA" id="ARBA00022989"/>
    </source>
</evidence>
<evidence type="ECO:0000256" key="4">
    <source>
        <dbReference type="ARBA" id="ARBA00023136"/>
    </source>
</evidence>
<evidence type="ECO:0000256" key="7">
    <source>
        <dbReference type="SAM" id="Phobius"/>
    </source>
</evidence>
<gene>
    <name evidence="9" type="ORF">E8E12_006366</name>
</gene>
<evidence type="ECO:0000256" key="2">
    <source>
        <dbReference type="ARBA" id="ARBA00022692"/>
    </source>
</evidence>
<dbReference type="PANTHER" id="PTHR33048">
    <property type="entry name" value="PTH11-LIKE INTEGRAL MEMBRANE PROTEIN (AFU_ORTHOLOGUE AFUA_5G11245)"/>
    <property type="match status" value="1"/>
</dbReference>
<dbReference type="GO" id="GO:0016020">
    <property type="term" value="C:membrane"/>
    <property type="evidence" value="ECO:0007669"/>
    <property type="project" value="UniProtKB-SubCell"/>
</dbReference>
<dbReference type="InterPro" id="IPR052337">
    <property type="entry name" value="SAT4-like"/>
</dbReference>
<comment type="similarity">
    <text evidence="5">Belongs to the SAT4 family.</text>
</comment>
<name>A0A9P4WNC4_9PLEO</name>
<sequence>MTTEEQINLLATMAPPTAQATFDLNMSASMEPNRSQSDSSANSYSPEQSPHTRLSNSTKSSPPHEPPSKVEKRKANTLAARRYRQKRVDQMSGLEAELKEVKADRDEWKAQNLGKRNGPVDTREQKGGRSYYCRYFLVGTVTATDHLMVTALVLTWGNVVVNYYQDETSSHTRPSFYRIPAKRPLMRGYVEGMLVAWWMYRIVHVAALCFVKLSILYFFKTIASHRTLRHIVNGTIIFVILYSLGAVIAAIFQCRNVADAWSADAYFAQFNSVPDPNAPKVICYDPTYLYLATAALNLFSDAVILLIPIPTLLSLSVPLKQRLALIAIFSVGMLATAASAARMHVMRMWAESPYNAAIYGSPLLLWGMVEINAGIISASVPFLRLLFKKKERQERRGYSRKVVEIQSPRTPRVGRKPEIEPLEMDTIMLFPKEANEHKMDEEKGWKPFITVPASLGERSWDSVGKPQSPRTMS</sequence>
<accession>A0A9P4WNC4</accession>
<dbReference type="PANTHER" id="PTHR33048:SF157">
    <property type="entry name" value="INTEGRAL MEMBRANE PROTEIN"/>
    <property type="match status" value="1"/>
</dbReference>
<evidence type="ECO:0000256" key="6">
    <source>
        <dbReference type="SAM" id="MobiDB-lite"/>
    </source>
</evidence>
<dbReference type="Proteomes" id="UP000758155">
    <property type="component" value="Unassembled WGS sequence"/>
</dbReference>
<dbReference type="CDD" id="cd12193">
    <property type="entry name" value="bZIP_GCN4"/>
    <property type="match status" value="1"/>
</dbReference>
<comment type="subcellular location">
    <subcellularLocation>
        <location evidence="1">Membrane</location>
        <topology evidence="1">Multi-pass membrane protein</topology>
    </subcellularLocation>
</comment>
<keyword evidence="4 7" id="KW-0472">Membrane</keyword>
<feature type="transmembrane region" description="Helical" evidence="7">
    <location>
        <begin position="231"/>
        <end position="252"/>
    </location>
</feature>
<feature type="domain" description="BZIP" evidence="8">
    <location>
        <begin position="72"/>
        <end position="86"/>
    </location>
</feature>
<evidence type="ECO:0000259" key="8">
    <source>
        <dbReference type="PROSITE" id="PS00036"/>
    </source>
</evidence>
<dbReference type="SUPFAM" id="SSF57959">
    <property type="entry name" value="Leucine zipper domain"/>
    <property type="match status" value="1"/>
</dbReference>
<evidence type="ECO:0000313" key="9">
    <source>
        <dbReference type="EMBL" id="KAF3037657.1"/>
    </source>
</evidence>
<dbReference type="EMBL" id="SWKV01000041">
    <property type="protein sequence ID" value="KAF3037657.1"/>
    <property type="molecule type" value="Genomic_DNA"/>
</dbReference>
<dbReference type="InterPro" id="IPR004827">
    <property type="entry name" value="bZIP"/>
</dbReference>
<dbReference type="AlphaFoldDB" id="A0A9P4WNC4"/>